<feature type="compositionally biased region" description="Polar residues" evidence="1">
    <location>
        <begin position="146"/>
        <end position="157"/>
    </location>
</feature>
<organism evidence="2 3">
    <name type="scientific">Gloeophyllum trabeum (strain ATCC 11539 / FP-39264 / Madison 617)</name>
    <name type="common">Brown rot fungus</name>
    <dbReference type="NCBI Taxonomy" id="670483"/>
    <lineage>
        <taxon>Eukaryota</taxon>
        <taxon>Fungi</taxon>
        <taxon>Dikarya</taxon>
        <taxon>Basidiomycota</taxon>
        <taxon>Agaricomycotina</taxon>
        <taxon>Agaricomycetes</taxon>
        <taxon>Gloeophyllales</taxon>
        <taxon>Gloeophyllaceae</taxon>
        <taxon>Gloeophyllum</taxon>
    </lineage>
</organism>
<dbReference type="EMBL" id="KB469303">
    <property type="protein sequence ID" value="EPQ54729.1"/>
    <property type="molecule type" value="Genomic_DNA"/>
</dbReference>
<dbReference type="OrthoDB" id="10537717at2759"/>
<dbReference type="OMA" id="KFSECKT"/>
<evidence type="ECO:0000313" key="2">
    <source>
        <dbReference type="EMBL" id="EPQ54729.1"/>
    </source>
</evidence>
<reference evidence="2 3" key="1">
    <citation type="journal article" date="2012" name="Science">
        <title>The Paleozoic origin of enzymatic lignin decomposition reconstructed from 31 fungal genomes.</title>
        <authorList>
            <person name="Floudas D."/>
            <person name="Binder M."/>
            <person name="Riley R."/>
            <person name="Barry K."/>
            <person name="Blanchette R.A."/>
            <person name="Henrissat B."/>
            <person name="Martinez A.T."/>
            <person name="Otillar R."/>
            <person name="Spatafora J.W."/>
            <person name="Yadav J.S."/>
            <person name="Aerts A."/>
            <person name="Benoit I."/>
            <person name="Boyd A."/>
            <person name="Carlson A."/>
            <person name="Copeland A."/>
            <person name="Coutinho P.M."/>
            <person name="de Vries R.P."/>
            <person name="Ferreira P."/>
            <person name="Findley K."/>
            <person name="Foster B."/>
            <person name="Gaskell J."/>
            <person name="Glotzer D."/>
            <person name="Gorecki P."/>
            <person name="Heitman J."/>
            <person name="Hesse C."/>
            <person name="Hori C."/>
            <person name="Igarashi K."/>
            <person name="Jurgens J.A."/>
            <person name="Kallen N."/>
            <person name="Kersten P."/>
            <person name="Kohler A."/>
            <person name="Kuees U."/>
            <person name="Kumar T.K.A."/>
            <person name="Kuo A."/>
            <person name="LaButti K."/>
            <person name="Larrondo L.F."/>
            <person name="Lindquist E."/>
            <person name="Ling A."/>
            <person name="Lombard V."/>
            <person name="Lucas S."/>
            <person name="Lundell T."/>
            <person name="Martin R."/>
            <person name="McLaughlin D.J."/>
            <person name="Morgenstern I."/>
            <person name="Morin E."/>
            <person name="Murat C."/>
            <person name="Nagy L.G."/>
            <person name="Nolan M."/>
            <person name="Ohm R.A."/>
            <person name="Patyshakuliyeva A."/>
            <person name="Rokas A."/>
            <person name="Ruiz-Duenas F.J."/>
            <person name="Sabat G."/>
            <person name="Salamov A."/>
            <person name="Samejima M."/>
            <person name="Schmutz J."/>
            <person name="Slot J.C."/>
            <person name="St John F."/>
            <person name="Stenlid J."/>
            <person name="Sun H."/>
            <person name="Sun S."/>
            <person name="Syed K."/>
            <person name="Tsang A."/>
            <person name="Wiebenga A."/>
            <person name="Young D."/>
            <person name="Pisabarro A."/>
            <person name="Eastwood D.C."/>
            <person name="Martin F."/>
            <person name="Cullen D."/>
            <person name="Grigoriev I.V."/>
            <person name="Hibbett D.S."/>
        </authorList>
    </citation>
    <scope>NUCLEOTIDE SEQUENCE [LARGE SCALE GENOMIC DNA]</scope>
    <source>
        <strain evidence="2 3">ATCC 11539</strain>
    </source>
</reference>
<evidence type="ECO:0000256" key="1">
    <source>
        <dbReference type="SAM" id="MobiDB-lite"/>
    </source>
</evidence>
<keyword evidence="3" id="KW-1185">Reference proteome</keyword>
<protein>
    <submittedName>
        <fullName evidence="2">Uncharacterized protein</fullName>
    </submittedName>
</protein>
<feature type="compositionally biased region" description="Basic and acidic residues" evidence="1">
    <location>
        <begin position="125"/>
        <end position="139"/>
    </location>
</feature>
<dbReference type="STRING" id="670483.S7RPF8"/>
<gene>
    <name evidence="2" type="ORF">GLOTRDRAFT_130080</name>
</gene>
<evidence type="ECO:0000313" key="3">
    <source>
        <dbReference type="Proteomes" id="UP000030669"/>
    </source>
</evidence>
<dbReference type="KEGG" id="gtr:GLOTRDRAFT_130080"/>
<sequence>MHTWRFWFNPQSVHFLPPIKDFTIEQLDEELAPMSLICSLPAEYNNFVSSLLLLDSLSLSKLQSAFQNDETQRTTRGFSSTHSLALKASGSPSFAPDVRCSFCDAVGHSEASCFAKEKATKAAKAKTAERCQERSDRRKGGARRPQNAQEASETPGESANAVEYAGKASVALSASERVSWL</sequence>
<name>S7RPF8_GLOTA</name>
<dbReference type="GeneID" id="19302048"/>
<proteinExistence type="predicted"/>
<dbReference type="AlphaFoldDB" id="S7RPF8"/>
<accession>S7RPF8</accession>
<dbReference type="RefSeq" id="XP_007866989.1">
    <property type="nucleotide sequence ID" value="XM_007868798.1"/>
</dbReference>
<feature type="region of interest" description="Disordered" evidence="1">
    <location>
        <begin position="125"/>
        <end position="160"/>
    </location>
</feature>
<dbReference type="HOGENOM" id="CLU_1489175_0_0_1"/>
<dbReference type="Proteomes" id="UP000030669">
    <property type="component" value="Unassembled WGS sequence"/>
</dbReference>